<dbReference type="AlphaFoldDB" id="A0A5P9P713"/>
<keyword evidence="3" id="KW-1185">Reference proteome</keyword>
<sequence length="104" mass="11537">MTEMTPRSSSLSTDDCYTVQYDRLDTEPLSVAIVDAVATFCDEEITALEPLHYTVNTDALERLFEPRANGLRSGGSVAFEYHDCLVTVSADGEITVESNSFDRY</sequence>
<evidence type="ECO:0000259" key="1">
    <source>
        <dbReference type="Pfam" id="PF18545"/>
    </source>
</evidence>
<accession>A0A5P9P713</accession>
<proteinExistence type="predicted"/>
<organism evidence="2 3">
    <name type="scientific">Natronorubrum aibiense</name>
    <dbReference type="NCBI Taxonomy" id="348826"/>
    <lineage>
        <taxon>Archaea</taxon>
        <taxon>Methanobacteriati</taxon>
        <taxon>Methanobacteriota</taxon>
        <taxon>Stenosarchaea group</taxon>
        <taxon>Halobacteria</taxon>
        <taxon>Halobacteriales</taxon>
        <taxon>Natrialbaceae</taxon>
        <taxon>Natronorubrum</taxon>
    </lineage>
</organism>
<reference evidence="2 3" key="1">
    <citation type="journal article" date="2007" name="Int. J. Syst. Evol. Microbiol.">
        <title>Natronorubrum sulfidifaciens sp. nov., an extremely haloalkaliphilic archaeon isolated from Aiding salt lake in Xin-Jiang, China.</title>
        <authorList>
            <person name="Cui H.L."/>
            <person name="Tohty D."/>
            <person name="Liu H.C."/>
            <person name="Liu S.J."/>
            <person name="Oren A."/>
            <person name="Zhou P.J."/>
        </authorList>
    </citation>
    <scope>NUCLEOTIDE SEQUENCE [LARGE SCALE GENOMIC DNA]</scope>
    <source>
        <strain evidence="2 3">7-3</strain>
    </source>
</reference>
<dbReference type="InterPro" id="IPR040624">
    <property type="entry name" value="HalOD1"/>
</dbReference>
<dbReference type="Proteomes" id="UP000326170">
    <property type="component" value="Chromosome"/>
</dbReference>
<gene>
    <name evidence="2" type="ORF">GCU68_15755</name>
</gene>
<dbReference type="KEGG" id="nas:GCU68_15755"/>
<dbReference type="OrthoDB" id="198265at2157"/>
<dbReference type="GeneID" id="42302528"/>
<dbReference type="RefSeq" id="WP_152943189.1">
    <property type="nucleotide sequence ID" value="NZ_CP045488.1"/>
</dbReference>
<feature type="domain" description="Halobacterial output" evidence="1">
    <location>
        <begin position="25"/>
        <end position="97"/>
    </location>
</feature>
<dbReference type="EMBL" id="CP045488">
    <property type="protein sequence ID" value="QFU83886.1"/>
    <property type="molecule type" value="Genomic_DNA"/>
</dbReference>
<protein>
    <recommendedName>
        <fullName evidence="1">Halobacterial output domain-containing protein</fullName>
    </recommendedName>
</protein>
<evidence type="ECO:0000313" key="3">
    <source>
        <dbReference type="Proteomes" id="UP000326170"/>
    </source>
</evidence>
<name>A0A5P9P713_9EURY</name>
<evidence type="ECO:0000313" key="2">
    <source>
        <dbReference type="EMBL" id="QFU83886.1"/>
    </source>
</evidence>
<dbReference type="Pfam" id="PF18545">
    <property type="entry name" value="HalOD1"/>
    <property type="match status" value="1"/>
</dbReference>